<reference evidence="1" key="1">
    <citation type="submission" date="2018-02" db="EMBL/GenBank/DDBJ databases">
        <title>Rhizophora mucronata_Transcriptome.</title>
        <authorList>
            <person name="Meera S.P."/>
            <person name="Sreeshan A."/>
            <person name="Augustine A."/>
        </authorList>
    </citation>
    <scope>NUCLEOTIDE SEQUENCE</scope>
    <source>
        <tissue evidence="1">Leaf</tissue>
    </source>
</reference>
<protein>
    <submittedName>
        <fullName evidence="1">Uncharacterized protein</fullName>
    </submittedName>
</protein>
<accession>A0A2P2QU22</accession>
<proteinExistence type="predicted"/>
<dbReference type="EMBL" id="GGEC01090019">
    <property type="protein sequence ID" value="MBX70503.1"/>
    <property type="molecule type" value="Transcribed_RNA"/>
</dbReference>
<organism evidence="1">
    <name type="scientific">Rhizophora mucronata</name>
    <name type="common">Asiatic mangrove</name>
    <dbReference type="NCBI Taxonomy" id="61149"/>
    <lineage>
        <taxon>Eukaryota</taxon>
        <taxon>Viridiplantae</taxon>
        <taxon>Streptophyta</taxon>
        <taxon>Embryophyta</taxon>
        <taxon>Tracheophyta</taxon>
        <taxon>Spermatophyta</taxon>
        <taxon>Magnoliopsida</taxon>
        <taxon>eudicotyledons</taxon>
        <taxon>Gunneridae</taxon>
        <taxon>Pentapetalae</taxon>
        <taxon>rosids</taxon>
        <taxon>fabids</taxon>
        <taxon>Malpighiales</taxon>
        <taxon>Rhizophoraceae</taxon>
        <taxon>Rhizophora</taxon>
    </lineage>
</organism>
<dbReference type="AlphaFoldDB" id="A0A2P2QU22"/>
<sequence length="32" mass="3535">MLQFSFSGSSIPLTLRGLNNEEARLHKGYPNG</sequence>
<name>A0A2P2QU22_RHIMU</name>
<evidence type="ECO:0000313" key="1">
    <source>
        <dbReference type="EMBL" id="MBX70503.1"/>
    </source>
</evidence>